<protein>
    <submittedName>
        <fullName evidence="2">Capsanthin/capsorubin synthase, chromoplastic</fullName>
    </submittedName>
</protein>
<dbReference type="AlphaFoldDB" id="A0AAE1Z265"/>
<proteinExistence type="predicted"/>
<dbReference type="EMBL" id="JACGWO010000001">
    <property type="protein sequence ID" value="KAK4440592.1"/>
    <property type="molecule type" value="Genomic_DNA"/>
</dbReference>
<sequence>MLDPNGRTAPTDPSKHDGNWGKFRDRASIHCYTVAQDDGCAPLIAEAIAECLGSTRMIRGSHLYRRAWNALWPVEKRWCREVLSARLSYGELITLGISIFGRASNPSRLDLVTKCPAPLLKMVGNLALEAI</sequence>
<reference evidence="2" key="1">
    <citation type="submission" date="2020-06" db="EMBL/GenBank/DDBJ databases">
        <authorList>
            <person name="Li T."/>
            <person name="Hu X."/>
            <person name="Zhang T."/>
            <person name="Song X."/>
            <person name="Zhang H."/>
            <person name="Dai N."/>
            <person name="Sheng W."/>
            <person name="Hou X."/>
            <person name="Wei L."/>
        </authorList>
    </citation>
    <scope>NUCLEOTIDE SEQUENCE</scope>
    <source>
        <strain evidence="2">3651</strain>
        <tissue evidence="2">Leaf</tissue>
    </source>
</reference>
<evidence type="ECO:0000313" key="2">
    <source>
        <dbReference type="EMBL" id="KAK4440592.1"/>
    </source>
</evidence>
<name>A0AAE1Z265_9LAMI</name>
<accession>A0AAE1Z265</accession>
<dbReference type="Proteomes" id="UP001293254">
    <property type="component" value="Unassembled WGS sequence"/>
</dbReference>
<dbReference type="PANTHER" id="PTHR39757:SF9">
    <property type="entry name" value="CAPSANTHIN_CAPSORUBIN SYNTHASE, CHROMOPLAST PROTEIN"/>
    <property type="match status" value="1"/>
</dbReference>
<evidence type="ECO:0000256" key="1">
    <source>
        <dbReference type="SAM" id="MobiDB-lite"/>
    </source>
</evidence>
<feature type="region of interest" description="Disordered" evidence="1">
    <location>
        <begin position="1"/>
        <end position="20"/>
    </location>
</feature>
<organism evidence="2 3">
    <name type="scientific">Sesamum alatum</name>
    <dbReference type="NCBI Taxonomy" id="300844"/>
    <lineage>
        <taxon>Eukaryota</taxon>
        <taxon>Viridiplantae</taxon>
        <taxon>Streptophyta</taxon>
        <taxon>Embryophyta</taxon>
        <taxon>Tracheophyta</taxon>
        <taxon>Spermatophyta</taxon>
        <taxon>Magnoliopsida</taxon>
        <taxon>eudicotyledons</taxon>
        <taxon>Gunneridae</taxon>
        <taxon>Pentapetalae</taxon>
        <taxon>asterids</taxon>
        <taxon>lamiids</taxon>
        <taxon>Lamiales</taxon>
        <taxon>Pedaliaceae</taxon>
        <taxon>Sesamum</taxon>
    </lineage>
</organism>
<dbReference type="PANTHER" id="PTHR39757">
    <property type="match status" value="1"/>
</dbReference>
<comment type="caution">
    <text evidence="2">The sequence shown here is derived from an EMBL/GenBank/DDBJ whole genome shotgun (WGS) entry which is preliminary data.</text>
</comment>
<keyword evidence="3" id="KW-1185">Reference proteome</keyword>
<evidence type="ECO:0000313" key="3">
    <source>
        <dbReference type="Proteomes" id="UP001293254"/>
    </source>
</evidence>
<gene>
    <name evidence="2" type="ORF">Salat_0394100</name>
</gene>
<reference evidence="2" key="2">
    <citation type="journal article" date="2024" name="Plant">
        <title>Genomic evolution and insights into agronomic trait innovations of Sesamum species.</title>
        <authorList>
            <person name="Miao H."/>
            <person name="Wang L."/>
            <person name="Qu L."/>
            <person name="Liu H."/>
            <person name="Sun Y."/>
            <person name="Le M."/>
            <person name="Wang Q."/>
            <person name="Wei S."/>
            <person name="Zheng Y."/>
            <person name="Lin W."/>
            <person name="Duan Y."/>
            <person name="Cao H."/>
            <person name="Xiong S."/>
            <person name="Wang X."/>
            <person name="Wei L."/>
            <person name="Li C."/>
            <person name="Ma Q."/>
            <person name="Ju M."/>
            <person name="Zhao R."/>
            <person name="Li G."/>
            <person name="Mu C."/>
            <person name="Tian Q."/>
            <person name="Mei H."/>
            <person name="Zhang T."/>
            <person name="Gao T."/>
            <person name="Zhang H."/>
        </authorList>
    </citation>
    <scope>NUCLEOTIDE SEQUENCE</scope>
    <source>
        <strain evidence="2">3651</strain>
    </source>
</reference>